<dbReference type="SUPFAM" id="SSF55068">
    <property type="entry name" value="Peptide methionine sulfoxide reductase"/>
    <property type="match status" value="1"/>
</dbReference>
<comment type="catalytic activity">
    <reaction evidence="4 8">
        <text>L-methionyl-[protein] + [thioredoxin]-disulfide + H2O = L-methionyl-(S)-S-oxide-[protein] + [thioredoxin]-dithiol</text>
        <dbReference type="Rhea" id="RHEA:14217"/>
        <dbReference type="Rhea" id="RHEA-COMP:10698"/>
        <dbReference type="Rhea" id="RHEA-COMP:10700"/>
        <dbReference type="Rhea" id="RHEA-COMP:12313"/>
        <dbReference type="Rhea" id="RHEA-COMP:12315"/>
        <dbReference type="ChEBI" id="CHEBI:15377"/>
        <dbReference type="ChEBI" id="CHEBI:16044"/>
        <dbReference type="ChEBI" id="CHEBI:29950"/>
        <dbReference type="ChEBI" id="CHEBI:44120"/>
        <dbReference type="ChEBI" id="CHEBI:50058"/>
        <dbReference type="EC" id="1.8.4.11"/>
    </reaction>
</comment>
<evidence type="ECO:0000256" key="3">
    <source>
        <dbReference type="ARBA" id="ARBA00024679"/>
    </source>
</evidence>
<dbReference type="EC" id="1.8.4.12" evidence="7"/>
<dbReference type="AlphaFoldDB" id="A0A832A2I5"/>
<feature type="chain" id="PRO_5032395493" description="Multifunctional fusion protein" evidence="9">
    <location>
        <begin position="20"/>
        <end position="357"/>
    </location>
</feature>
<dbReference type="InterPro" id="IPR002569">
    <property type="entry name" value="Met_Sox_Rdtase_MsrA_dom"/>
</dbReference>
<dbReference type="GO" id="GO:0008113">
    <property type="term" value="F:peptide-methionine (S)-S-oxide reductase activity"/>
    <property type="evidence" value="ECO:0007669"/>
    <property type="project" value="UniProtKB-UniRule"/>
</dbReference>
<accession>A0A832A2I5</accession>
<dbReference type="SUPFAM" id="SSF51316">
    <property type="entry name" value="Mss4-like"/>
    <property type="match status" value="1"/>
</dbReference>
<keyword evidence="2" id="KW-0511">Multifunctional enzyme</keyword>
<keyword evidence="1 7" id="KW-0560">Oxidoreductase</keyword>
<comment type="similarity">
    <text evidence="7">Belongs to the MsrB Met sulfoxide reductase family.</text>
</comment>
<dbReference type="Gene3D" id="3.30.1060.10">
    <property type="entry name" value="Peptide methionine sulphoxide reductase MsrA"/>
    <property type="match status" value="1"/>
</dbReference>
<gene>
    <name evidence="8 11" type="primary">msrA</name>
    <name evidence="7" type="synonym">msrB</name>
    <name evidence="11" type="ORF">ENS06_04165</name>
</gene>
<dbReference type="EMBL" id="DSTK01000013">
    <property type="protein sequence ID" value="HFK96507.1"/>
    <property type="molecule type" value="Genomic_DNA"/>
</dbReference>
<evidence type="ECO:0000256" key="8">
    <source>
        <dbReference type="HAMAP-Rule" id="MF_01401"/>
    </source>
</evidence>
<dbReference type="Pfam" id="PF01625">
    <property type="entry name" value="PMSR"/>
    <property type="match status" value="1"/>
</dbReference>
<dbReference type="PROSITE" id="PS51790">
    <property type="entry name" value="MSRB"/>
    <property type="match status" value="1"/>
</dbReference>
<proteinExistence type="inferred from homology"/>
<name>A0A832A2I5_9BACT</name>
<dbReference type="GO" id="GO:0033743">
    <property type="term" value="F:peptide-methionine (R)-S-oxide reductase activity"/>
    <property type="evidence" value="ECO:0007669"/>
    <property type="project" value="UniProtKB-UniRule"/>
</dbReference>
<dbReference type="NCBIfam" id="TIGR00401">
    <property type="entry name" value="msrA"/>
    <property type="match status" value="1"/>
</dbReference>
<evidence type="ECO:0000256" key="9">
    <source>
        <dbReference type="SAM" id="SignalP"/>
    </source>
</evidence>
<evidence type="ECO:0000256" key="5">
    <source>
        <dbReference type="ARBA" id="ARBA00048488"/>
    </source>
</evidence>
<dbReference type="InterPro" id="IPR002579">
    <property type="entry name" value="Met_Sox_Rdtase_MsrB_dom"/>
</dbReference>
<keyword evidence="9" id="KW-0732">Signal</keyword>
<evidence type="ECO:0000256" key="4">
    <source>
        <dbReference type="ARBA" id="ARBA00047806"/>
    </source>
</evidence>
<comment type="catalytic activity">
    <reaction evidence="5 7">
        <text>L-methionyl-[protein] + [thioredoxin]-disulfide + H2O = L-methionyl-(R)-S-oxide-[protein] + [thioredoxin]-dithiol</text>
        <dbReference type="Rhea" id="RHEA:24164"/>
        <dbReference type="Rhea" id="RHEA-COMP:10698"/>
        <dbReference type="Rhea" id="RHEA-COMP:10700"/>
        <dbReference type="Rhea" id="RHEA-COMP:12313"/>
        <dbReference type="Rhea" id="RHEA-COMP:12314"/>
        <dbReference type="ChEBI" id="CHEBI:15377"/>
        <dbReference type="ChEBI" id="CHEBI:16044"/>
        <dbReference type="ChEBI" id="CHEBI:29950"/>
        <dbReference type="ChEBI" id="CHEBI:45764"/>
        <dbReference type="ChEBI" id="CHEBI:50058"/>
        <dbReference type="EC" id="1.8.4.12"/>
    </reaction>
</comment>
<protein>
    <recommendedName>
        <fullName evidence="7 8">Multifunctional fusion protein</fullName>
    </recommendedName>
    <domain>
        <recommendedName>
            <fullName evidence="8">Peptide methionine sulfoxide reductase MsrA</fullName>
            <shortName evidence="8">Protein-methionine-S-oxide reductase</shortName>
            <ecNumber evidence="8">1.8.4.11</ecNumber>
        </recommendedName>
        <alternativeName>
            <fullName evidence="8">Peptide-methionine (S)-S-oxide reductase</fullName>
            <shortName evidence="8">Peptide Met(O) reductase</shortName>
        </alternativeName>
    </domain>
    <domain>
        <recommendedName>
            <fullName evidence="7">Peptide methionine sulfoxide reductase MsrB</fullName>
            <ecNumber evidence="7">1.8.4.12</ecNumber>
        </recommendedName>
        <alternativeName>
            <fullName evidence="7">Peptide-methionine (R)-S-oxide reductase</fullName>
        </alternativeName>
    </domain>
</protein>
<evidence type="ECO:0000256" key="2">
    <source>
        <dbReference type="ARBA" id="ARBA00023268"/>
    </source>
</evidence>
<evidence type="ECO:0000256" key="6">
    <source>
        <dbReference type="ARBA" id="ARBA00048782"/>
    </source>
</evidence>
<organism evidence="11">
    <name type="scientific">Desulfacinum infernum</name>
    <dbReference type="NCBI Taxonomy" id="35837"/>
    <lineage>
        <taxon>Bacteria</taxon>
        <taxon>Pseudomonadati</taxon>
        <taxon>Thermodesulfobacteriota</taxon>
        <taxon>Syntrophobacteria</taxon>
        <taxon>Syntrophobacterales</taxon>
        <taxon>Syntrophobacteraceae</taxon>
        <taxon>Desulfacinum</taxon>
    </lineage>
</organism>
<evidence type="ECO:0000256" key="1">
    <source>
        <dbReference type="ARBA" id="ARBA00023002"/>
    </source>
</evidence>
<comment type="similarity">
    <text evidence="8">Belongs to the MsrA Met sulfoxide reductase family.</text>
</comment>
<dbReference type="PANTHER" id="PTHR43774">
    <property type="entry name" value="PEPTIDE METHIONINE SULFOXIDE REDUCTASE"/>
    <property type="match status" value="1"/>
</dbReference>
<comment type="function">
    <text evidence="3 8">Has an important function as a repair enzyme for proteins that have been inactivated by oxidation. Catalyzes the reversible oxidation-reduction of methionine sulfoxide in proteins to methionine.</text>
</comment>
<sequence>MGMVSVFLLLALSGYGANAMKDGTNRRETATFAGGCFWCLESDLEKVDGVLEVISGYTGGHVENPTYEDVSLGRTGHVEAVQVVYDPAKVSYEQLLDVFWRHIDPTDPGGQFVDRGPQYRTAIFYHDEGQKRLAEVSRQKLQESGRFSKPIVTEILPLGKFYKAEDYHQDYYQKSPVRYQFYRAASGRDAFLKNVWKEDSGAKAPDPSRRYTARPSDEKLREILTPMQYKVTRQNGTEPPFQNEYWDNKRPGIYVDVVSGEPLFSSLDKFDSGTGWPSFTRPLEPDNIVERPDRSLFTVRTEVRSRHGDSHLGHVFDDGPPPTGRRYCINSAALRFIPAEDLEKEGYGQYTTLFQSH</sequence>
<feature type="active site" evidence="8">
    <location>
        <position position="36"/>
    </location>
</feature>
<evidence type="ECO:0000313" key="11">
    <source>
        <dbReference type="EMBL" id="HFK96507.1"/>
    </source>
</evidence>
<dbReference type="HAMAP" id="MF_01400">
    <property type="entry name" value="MsrB"/>
    <property type="match status" value="1"/>
</dbReference>
<dbReference type="NCBIfam" id="TIGR00357">
    <property type="entry name" value="peptide-methionine (R)-S-oxide reductase MsrB"/>
    <property type="match status" value="1"/>
</dbReference>
<evidence type="ECO:0000259" key="10">
    <source>
        <dbReference type="PROSITE" id="PS51790"/>
    </source>
</evidence>
<dbReference type="FunFam" id="2.170.150.20:FF:000003">
    <property type="entry name" value="Peptide methionine sulfoxide reductase MsrB"/>
    <property type="match status" value="1"/>
</dbReference>
<dbReference type="FunFam" id="3.30.1060.10:FF:000003">
    <property type="entry name" value="Peptide methionine sulfoxide reductase MsrA"/>
    <property type="match status" value="1"/>
</dbReference>
<dbReference type="InterPro" id="IPR011057">
    <property type="entry name" value="Mss4-like_sf"/>
</dbReference>
<reference evidence="11" key="1">
    <citation type="journal article" date="2020" name="mSystems">
        <title>Genome- and Community-Level Interaction Insights into Carbon Utilization and Element Cycling Functions of Hydrothermarchaeota in Hydrothermal Sediment.</title>
        <authorList>
            <person name="Zhou Z."/>
            <person name="Liu Y."/>
            <person name="Xu W."/>
            <person name="Pan J."/>
            <person name="Luo Z.H."/>
            <person name="Li M."/>
        </authorList>
    </citation>
    <scope>NUCLEOTIDE SEQUENCE [LARGE SCALE GENOMIC DNA]</scope>
    <source>
        <strain evidence="11">SpSt-456</strain>
    </source>
</reference>
<dbReference type="PANTHER" id="PTHR43774:SF1">
    <property type="entry name" value="PEPTIDE METHIONINE SULFOXIDE REDUCTASE MSRA 2"/>
    <property type="match status" value="1"/>
</dbReference>
<comment type="caution">
    <text evidence="7">Lacks conserved residue(s) required for the propagation of feature annotation.</text>
</comment>
<dbReference type="Pfam" id="PF01641">
    <property type="entry name" value="SelR"/>
    <property type="match status" value="1"/>
</dbReference>
<dbReference type="InterPro" id="IPR036509">
    <property type="entry name" value="Met_Sox_Rdtase_MsrA_sf"/>
</dbReference>
<feature type="active site" description="Nucleophile" evidence="7">
    <location>
        <position position="328"/>
    </location>
</feature>
<feature type="domain" description="MsrB" evidence="10">
    <location>
        <begin position="217"/>
        <end position="339"/>
    </location>
</feature>
<comment type="caution">
    <text evidence="11">The sequence shown here is derived from an EMBL/GenBank/DDBJ whole genome shotgun (WGS) entry which is preliminary data.</text>
</comment>
<dbReference type="EC" id="1.8.4.11" evidence="8"/>
<feature type="signal peptide" evidence="9">
    <location>
        <begin position="1"/>
        <end position="19"/>
    </location>
</feature>
<dbReference type="Gene3D" id="2.170.150.20">
    <property type="entry name" value="Peptide methionine sulfoxide reductase"/>
    <property type="match status" value="1"/>
</dbReference>
<comment type="catalytic activity">
    <reaction evidence="6 8">
        <text>[thioredoxin]-disulfide + L-methionine + H2O = L-methionine (S)-S-oxide + [thioredoxin]-dithiol</text>
        <dbReference type="Rhea" id="RHEA:19993"/>
        <dbReference type="Rhea" id="RHEA-COMP:10698"/>
        <dbReference type="Rhea" id="RHEA-COMP:10700"/>
        <dbReference type="ChEBI" id="CHEBI:15377"/>
        <dbReference type="ChEBI" id="CHEBI:29950"/>
        <dbReference type="ChEBI" id="CHEBI:50058"/>
        <dbReference type="ChEBI" id="CHEBI:57844"/>
        <dbReference type="ChEBI" id="CHEBI:58772"/>
        <dbReference type="EC" id="1.8.4.11"/>
    </reaction>
</comment>
<evidence type="ECO:0000256" key="7">
    <source>
        <dbReference type="HAMAP-Rule" id="MF_01400"/>
    </source>
</evidence>
<dbReference type="HAMAP" id="MF_01401">
    <property type="entry name" value="MsrA"/>
    <property type="match status" value="1"/>
</dbReference>